<dbReference type="GO" id="GO:0008823">
    <property type="term" value="F:cupric reductase (NADH) activity"/>
    <property type="evidence" value="ECO:0007669"/>
    <property type="project" value="TreeGrafter"/>
</dbReference>
<dbReference type="AlphaFoldDB" id="A0A7G6WSE4"/>
<name>A0A7G6WSE4_9ACTN</name>
<dbReference type="Gene3D" id="3.40.50.720">
    <property type="entry name" value="NAD(P)-binding Rossmann-like Domain"/>
    <property type="match status" value="1"/>
</dbReference>
<dbReference type="GO" id="GO:0005886">
    <property type="term" value="C:plasma membrane"/>
    <property type="evidence" value="ECO:0007669"/>
    <property type="project" value="TreeGrafter"/>
</dbReference>
<dbReference type="PANTHER" id="PTHR14239">
    <property type="entry name" value="DUDULIN-RELATED"/>
    <property type="match status" value="1"/>
</dbReference>
<reference evidence="3 4" key="2">
    <citation type="journal article" date="2020" name="Microbiol. Resour. Announc.">
        <title>Antarctic desert soil bacteria exhibit high novel natural product potential, evaluated through long-read genome sequencing and comparative genomics.</title>
        <authorList>
            <person name="Benaud N."/>
            <person name="Edwards R.J."/>
            <person name="Amos T.G."/>
            <person name="D'Agostino P.M."/>
            <person name="Gutierrez-Chavez C."/>
            <person name="Montgomery K."/>
            <person name="Nicetic I."/>
            <person name="Ferrari B.C."/>
        </authorList>
    </citation>
    <scope>NUCLEOTIDE SEQUENCE [LARGE SCALE GENOMIC DNA]</scope>
    <source>
        <strain evidence="3 4">SPB151</strain>
    </source>
</reference>
<accession>A0A7G6WSE4</accession>
<evidence type="ECO:0000259" key="2">
    <source>
        <dbReference type="Pfam" id="PF03807"/>
    </source>
</evidence>
<dbReference type="Pfam" id="PF03807">
    <property type="entry name" value="F420_oxidored"/>
    <property type="match status" value="1"/>
</dbReference>
<keyword evidence="4" id="KW-1185">Reference proteome</keyword>
<dbReference type="SUPFAM" id="SSF51735">
    <property type="entry name" value="NAD(P)-binding Rossmann-fold domains"/>
    <property type="match status" value="1"/>
</dbReference>
<feature type="domain" description="Pyrroline-5-carboxylate reductase catalytic N-terminal" evidence="2">
    <location>
        <begin position="16"/>
        <end position="102"/>
    </location>
</feature>
<dbReference type="Proteomes" id="UP000515563">
    <property type="component" value="Chromosome"/>
</dbReference>
<evidence type="ECO:0000313" key="4">
    <source>
        <dbReference type="Proteomes" id="UP000515563"/>
    </source>
</evidence>
<protein>
    <submittedName>
        <fullName evidence="3">NADP oxidoreductase</fullName>
    </submittedName>
</protein>
<evidence type="ECO:0000313" key="3">
    <source>
        <dbReference type="EMBL" id="QNE16909.1"/>
    </source>
</evidence>
<dbReference type="KEGG" id="kqi:F1D05_02085"/>
<dbReference type="GO" id="GO:0052851">
    <property type="term" value="F:ferric-chelate reductase (NADPH) activity"/>
    <property type="evidence" value="ECO:0007669"/>
    <property type="project" value="TreeGrafter"/>
</dbReference>
<dbReference type="InterPro" id="IPR028939">
    <property type="entry name" value="P5C_Rdtase_cat_N"/>
</dbReference>
<dbReference type="InterPro" id="IPR051267">
    <property type="entry name" value="STEAP_metalloreductase"/>
</dbReference>
<dbReference type="InterPro" id="IPR036291">
    <property type="entry name" value="NAD(P)-bd_dom_sf"/>
</dbReference>
<keyword evidence="1" id="KW-0560">Oxidoreductase</keyword>
<proteinExistence type="predicted"/>
<gene>
    <name evidence="3" type="ORF">F1D05_02085</name>
</gene>
<dbReference type="EMBL" id="CP043661">
    <property type="protein sequence ID" value="QNE16909.1"/>
    <property type="molecule type" value="Genomic_DNA"/>
</dbReference>
<dbReference type="PANTHER" id="PTHR14239:SF0">
    <property type="entry name" value="F420-DEPENDENT NADP REDUCTASE"/>
    <property type="match status" value="1"/>
</dbReference>
<organism evidence="3 4">
    <name type="scientific">Kribbella qitaiheensis</name>
    <dbReference type="NCBI Taxonomy" id="1544730"/>
    <lineage>
        <taxon>Bacteria</taxon>
        <taxon>Bacillati</taxon>
        <taxon>Actinomycetota</taxon>
        <taxon>Actinomycetes</taxon>
        <taxon>Propionibacteriales</taxon>
        <taxon>Kribbellaceae</taxon>
        <taxon>Kribbella</taxon>
    </lineage>
</organism>
<dbReference type="GO" id="GO:0015677">
    <property type="term" value="P:copper ion import"/>
    <property type="evidence" value="ECO:0007669"/>
    <property type="project" value="TreeGrafter"/>
</dbReference>
<reference evidence="4" key="1">
    <citation type="submission" date="2019-09" db="EMBL/GenBank/DDBJ databases">
        <title>Antimicrobial potential of Antarctic Bacteria.</title>
        <authorList>
            <person name="Benaud N."/>
            <person name="Edwards R.J."/>
            <person name="Ferrari B.C."/>
        </authorList>
    </citation>
    <scope>NUCLEOTIDE SEQUENCE [LARGE SCALE GENOMIC DNA]</scope>
    <source>
        <strain evidence="4">SPB151</strain>
    </source>
</reference>
<sequence length="222" mass="22908">MTSGRTTMTMTMTMTTIAVLGSGRVGSGLAGAFAKAGHTVVVGTRAQSTSDWAGPGVTFADHAAAVRQSDIVVNATPGDSSLARLTALRGELAGKILIDLANATKRVDGRPGELCYPTGSLGELLQEALPDTRVVKALNTMLFSVMTDPHSLSVPPTAFLSADDASAKAVVRDLLISIGWPGEWIEDLGSITTARATEATMLLVTALVQSRGFRPIAITAAG</sequence>
<evidence type="ECO:0000256" key="1">
    <source>
        <dbReference type="ARBA" id="ARBA00023002"/>
    </source>
</evidence>